<gene>
    <name evidence="6" type="ORF">FHU39_000202</name>
</gene>
<dbReference type="RefSeq" id="WP_246336130.1">
    <property type="nucleotide sequence ID" value="NZ_JACHVQ010000001.1"/>
</dbReference>
<evidence type="ECO:0000256" key="4">
    <source>
        <dbReference type="SAM" id="Phobius"/>
    </source>
</evidence>
<dbReference type="InterPro" id="IPR023753">
    <property type="entry name" value="FAD/NAD-binding_dom"/>
</dbReference>
<dbReference type="PANTHER" id="PTHR48105">
    <property type="entry name" value="THIOREDOXIN REDUCTASE 1-RELATED-RELATED"/>
    <property type="match status" value="1"/>
</dbReference>
<keyword evidence="4" id="KW-1133">Transmembrane helix</keyword>
<comment type="catalytic activity">
    <reaction evidence="3">
        <text>[thioredoxin]-dithiol + NADP(+) = [thioredoxin]-disulfide + NADPH + H(+)</text>
        <dbReference type="Rhea" id="RHEA:20345"/>
        <dbReference type="Rhea" id="RHEA-COMP:10698"/>
        <dbReference type="Rhea" id="RHEA-COMP:10700"/>
        <dbReference type="ChEBI" id="CHEBI:15378"/>
        <dbReference type="ChEBI" id="CHEBI:29950"/>
        <dbReference type="ChEBI" id="CHEBI:50058"/>
        <dbReference type="ChEBI" id="CHEBI:57783"/>
        <dbReference type="ChEBI" id="CHEBI:58349"/>
        <dbReference type="EC" id="1.8.1.9"/>
    </reaction>
</comment>
<keyword evidence="1" id="KW-0285">Flavoprotein</keyword>
<keyword evidence="2" id="KW-0560">Oxidoreductase</keyword>
<dbReference type="Proteomes" id="UP000559182">
    <property type="component" value="Unassembled WGS sequence"/>
</dbReference>
<dbReference type="GO" id="GO:0004791">
    <property type="term" value="F:thioredoxin-disulfide reductase (NADPH) activity"/>
    <property type="evidence" value="ECO:0007669"/>
    <property type="project" value="UniProtKB-EC"/>
</dbReference>
<dbReference type="InterPro" id="IPR050097">
    <property type="entry name" value="Ferredoxin-NADP_redctase_2"/>
</dbReference>
<sequence>MMTDELRDDYDVVVIGGGAAGLSGALMLARSRRFVAVIDSGTPRNAPADGIHGLPGYDGMPPAEYLARGTADVRRYGGVVASGEVTGIDRDGAGFAIVLGDGRRTHARRILLATGLTDELPDVDGLAGRWGRDDLVHCPYCHGWEVRDRSIAVLAPAPSAFHLSVLWRQLSDRITLLLNGVELPDEQLQQLNARGVEIVDGPVRSVVAADDAVTGVALADGRVVPCEVIAVGTRMVARGGHLLTSLGLSAVEHPSGMGVYVPADATGRTEAPGVWVAGNVTDLSAQVGAAAAAGAMAGAQLNADLAMAETASAATAAVAEPVS</sequence>
<dbReference type="PRINTS" id="PR00469">
    <property type="entry name" value="PNDRDTASEII"/>
</dbReference>
<dbReference type="EMBL" id="JACHVQ010000001">
    <property type="protein sequence ID" value="MBB2890218.1"/>
    <property type="molecule type" value="Genomic_DNA"/>
</dbReference>
<accession>A0A839MXU4</accession>
<evidence type="ECO:0000313" key="7">
    <source>
        <dbReference type="Proteomes" id="UP000559182"/>
    </source>
</evidence>
<keyword evidence="4" id="KW-0472">Membrane</keyword>
<dbReference type="SUPFAM" id="SSF51905">
    <property type="entry name" value="FAD/NAD(P)-binding domain"/>
    <property type="match status" value="1"/>
</dbReference>
<evidence type="ECO:0000256" key="1">
    <source>
        <dbReference type="ARBA" id="ARBA00022630"/>
    </source>
</evidence>
<evidence type="ECO:0000313" key="6">
    <source>
        <dbReference type="EMBL" id="MBB2890218.1"/>
    </source>
</evidence>
<dbReference type="AlphaFoldDB" id="A0A839MXU4"/>
<evidence type="ECO:0000256" key="2">
    <source>
        <dbReference type="ARBA" id="ARBA00023002"/>
    </source>
</evidence>
<dbReference type="InterPro" id="IPR036188">
    <property type="entry name" value="FAD/NAD-bd_sf"/>
</dbReference>
<dbReference type="PRINTS" id="PR00368">
    <property type="entry name" value="FADPNR"/>
</dbReference>
<proteinExistence type="predicted"/>
<evidence type="ECO:0000256" key="3">
    <source>
        <dbReference type="ARBA" id="ARBA00048132"/>
    </source>
</evidence>
<comment type="caution">
    <text evidence="6">The sequence shown here is derived from an EMBL/GenBank/DDBJ whole genome shotgun (WGS) entry which is preliminary data.</text>
</comment>
<name>A0A839MXU4_9MICO</name>
<organism evidence="6 7">
    <name type="scientific">Flexivirga oryzae</name>
    <dbReference type="NCBI Taxonomy" id="1794944"/>
    <lineage>
        <taxon>Bacteria</taxon>
        <taxon>Bacillati</taxon>
        <taxon>Actinomycetota</taxon>
        <taxon>Actinomycetes</taxon>
        <taxon>Micrococcales</taxon>
        <taxon>Dermacoccaceae</taxon>
        <taxon>Flexivirga</taxon>
    </lineage>
</organism>
<dbReference type="Pfam" id="PF07992">
    <property type="entry name" value="Pyr_redox_2"/>
    <property type="match status" value="1"/>
</dbReference>
<keyword evidence="7" id="KW-1185">Reference proteome</keyword>
<protein>
    <submittedName>
        <fullName evidence="6">Thioredoxin reductase</fullName>
    </submittedName>
</protein>
<dbReference type="Gene3D" id="3.50.50.60">
    <property type="entry name" value="FAD/NAD(P)-binding domain"/>
    <property type="match status" value="2"/>
</dbReference>
<reference evidence="6 7" key="1">
    <citation type="submission" date="2020-08" db="EMBL/GenBank/DDBJ databases">
        <title>Sequencing the genomes of 1000 actinobacteria strains.</title>
        <authorList>
            <person name="Klenk H.-P."/>
        </authorList>
    </citation>
    <scope>NUCLEOTIDE SEQUENCE [LARGE SCALE GENOMIC DNA]</scope>
    <source>
        <strain evidence="6 7">DSM 105369</strain>
    </source>
</reference>
<keyword evidence="4" id="KW-0812">Transmembrane</keyword>
<feature type="domain" description="FAD/NAD(P)-binding" evidence="5">
    <location>
        <begin position="10"/>
        <end position="294"/>
    </location>
</feature>
<evidence type="ECO:0000259" key="5">
    <source>
        <dbReference type="Pfam" id="PF07992"/>
    </source>
</evidence>
<feature type="transmembrane region" description="Helical" evidence="4">
    <location>
        <begin position="12"/>
        <end position="29"/>
    </location>
</feature>